<evidence type="ECO:0000256" key="1">
    <source>
        <dbReference type="ARBA" id="ARBA00004120"/>
    </source>
</evidence>
<dbReference type="FunFam" id="1.10.418.50:FF:000001">
    <property type="entry name" value="TRAF3-interacting protein 1 isoform X1"/>
    <property type="match status" value="1"/>
</dbReference>
<feature type="domain" description="TRAF3-interacting protein 1 N-terminal" evidence="11">
    <location>
        <begin position="8"/>
        <end position="116"/>
    </location>
</feature>
<evidence type="ECO:0000313" key="12">
    <source>
        <dbReference type="EMBL" id="KPI90815.1"/>
    </source>
</evidence>
<gene>
    <name evidence="12" type="ORF">ABL78_0048</name>
</gene>
<keyword evidence="5" id="KW-0175">Coiled coil</keyword>
<comment type="similarity">
    <text evidence="8">Belongs to the TRAF3IP1 family.</text>
</comment>
<keyword evidence="4" id="KW-0970">Cilium biogenesis/degradation</keyword>
<dbReference type="OrthoDB" id="10258914at2759"/>
<evidence type="ECO:0000256" key="7">
    <source>
        <dbReference type="ARBA" id="ARBA00023273"/>
    </source>
</evidence>
<dbReference type="InterPro" id="IPR040468">
    <property type="entry name" value="TRAF3IP1_N"/>
</dbReference>
<dbReference type="InterPro" id="IPR018799">
    <property type="entry name" value="TRAF3IP1"/>
</dbReference>
<proteinExistence type="inferred from homology"/>
<keyword evidence="7" id="KW-0966">Cell projection</keyword>
<dbReference type="Gene3D" id="1.10.418.50">
    <property type="entry name" value="Microtubule-binding protein MIP-T3"/>
    <property type="match status" value="1"/>
</dbReference>
<evidence type="ECO:0000256" key="9">
    <source>
        <dbReference type="ARBA" id="ARBA00070492"/>
    </source>
</evidence>
<dbReference type="GO" id="GO:0036064">
    <property type="term" value="C:ciliary basal body"/>
    <property type="evidence" value="ECO:0007669"/>
    <property type="project" value="TreeGrafter"/>
</dbReference>
<keyword evidence="13" id="KW-1185">Reference proteome</keyword>
<organism evidence="12 13">
    <name type="scientific">Leptomonas seymouri</name>
    <dbReference type="NCBI Taxonomy" id="5684"/>
    <lineage>
        <taxon>Eukaryota</taxon>
        <taxon>Discoba</taxon>
        <taxon>Euglenozoa</taxon>
        <taxon>Kinetoplastea</taxon>
        <taxon>Metakinetoplastina</taxon>
        <taxon>Trypanosomatida</taxon>
        <taxon>Trypanosomatidae</taxon>
        <taxon>Leishmaniinae</taxon>
        <taxon>Leptomonas</taxon>
    </lineage>
</organism>
<evidence type="ECO:0000256" key="6">
    <source>
        <dbReference type="ARBA" id="ARBA00023212"/>
    </source>
</evidence>
<accession>A0A0N1IAU9</accession>
<dbReference type="PANTHER" id="PTHR31363:SF1">
    <property type="entry name" value="TRAF3-INTERACTING PROTEIN 1 N-TERMINAL DOMAIN-CONTAINING PROTEIN"/>
    <property type="match status" value="1"/>
</dbReference>
<protein>
    <recommendedName>
        <fullName evidence="9">TRAF3-interacting protein 1</fullName>
    </recommendedName>
</protein>
<keyword evidence="3" id="KW-0963">Cytoplasm</keyword>
<dbReference type="PANTHER" id="PTHR31363">
    <property type="entry name" value="TRAF3-INTERACTING PROTEIN 1"/>
    <property type="match status" value="1"/>
</dbReference>
<dbReference type="GO" id="GO:0005930">
    <property type="term" value="C:axoneme"/>
    <property type="evidence" value="ECO:0007669"/>
    <property type="project" value="UniProtKB-SubCell"/>
</dbReference>
<dbReference type="GO" id="GO:0008017">
    <property type="term" value="F:microtubule binding"/>
    <property type="evidence" value="ECO:0007669"/>
    <property type="project" value="InterPro"/>
</dbReference>
<dbReference type="OMA" id="IVRMWNE"/>
<evidence type="ECO:0000256" key="2">
    <source>
        <dbReference type="ARBA" id="ARBA00004430"/>
    </source>
</evidence>
<keyword evidence="6" id="KW-0206">Cytoskeleton</keyword>
<dbReference type="Pfam" id="PF10243">
    <property type="entry name" value="MIP-T3"/>
    <property type="match status" value="1"/>
</dbReference>
<dbReference type="GO" id="GO:0042073">
    <property type="term" value="P:intraciliary transport"/>
    <property type="evidence" value="ECO:0007669"/>
    <property type="project" value="TreeGrafter"/>
</dbReference>
<evidence type="ECO:0000259" key="11">
    <source>
        <dbReference type="Pfam" id="PF10243"/>
    </source>
</evidence>
<sequence>MSEESDFWSATIAAYEPLQLPAPEMTPKLLKRPPFRFIHDIVCGIDGRFAAYNHVIPTELQDSAKVDTKEKKIEYLTTLINYVNTLMSVQLDVNPKKIVSGHEPEKTNVFLQYLAAAVGYAQQDKAQKEAEKQATCVSASSAQEDVAELAARHGLQLPSRDSLPRKKSSSTASATRRESQLPAIQNAEAFNRKLEGFSLDLNLKAPQDIKEEGQRIVMMWNELSTPQVETKAPSISVETLETAINRQLETIKMIGVLLKESDVVIDDLEALVS</sequence>
<comment type="subcellular location">
    <subcellularLocation>
        <location evidence="2">Cytoplasm</location>
        <location evidence="2">Cytoskeleton</location>
        <location evidence="2">Cilium axoneme</location>
    </subcellularLocation>
    <subcellularLocation>
        <location evidence="1">Cytoplasm</location>
        <location evidence="1">Cytoskeleton</location>
        <location evidence="1">Cilium basal body</location>
    </subcellularLocation>
</comment>
<evidence type="ECO:0000313" key="13">
    <source>
        <dbReference type="Proteomes" id="UP000038009"/>
    </source>
</evidence>
<dbReference type="GO" id="GO:0048731">
    <property type="term" value="P:system development"/>
    <property type="evidence" value="ECO:0007669"/>
    <property type="project" value="UniProtKB-ARBA"/>
</dbReference>
<dbReference type="InterPro" id="IPR042576">
    <property type="entry name" value="TRAF3IP1_N_sf"/>
</dbReference>
<comment type="caution">
    <text evidence="12">The sequence shown here is derived from an EMBL/GenBank/DDBJ whole genome shotgun (WGS) entry which is preliminary data.</text>
</comment>
<evidence type="ECO:0000256" key="8">
    <source>
        <dbReference type="ARBA" id="ARBA00043971"/>
    </source>
</evidence>
<evidence type="ECO:0000256" key="3">
    <source>
        <dbReference type="ARBA" id="ARBA00022490"/>
    </source>
</evidence>
<evidence type="ECO:0000256" key="5">
    <source>
        <dbReference type="ARBA" id="ARBA00023054"/>
    </source>
</evidence>
<dbReference type="GO" id="GO:0048513">
    <property type="term" value="P:animal organ development"/>
    <property type="evidence" value="ECO:0007669"/>
    <property type="project" value="UniProtKB-ARBA"/>
</dbReference>
<reference evidence="12 13" key="1">
    <citation type="journal article" date="2015" name="PLoS Pathog.">
        <title>Leptomonas seymouri: Adaptations to the Dixenous Life Cycle Analyzed by Genome Sequencing, Transcriptome Profiling and Co-infection with Leishmania donovani.</title>
        <authorList>
            <person name="Kraeva N."/>
            <person name="Butenko A."/>
            <person name="Hlavacova J."/>
            <person name="Kostygov A."/>
            <person name="Myskova J."/>
            <person name="Grybchuk D."/>
            <person name="Lestinova T."/>
            <person name="Votypka J."/>
            <person name="Volf P."/>
            <person name="Opperdoes F."/>
            <person name="Flegontov P."/>
            <person name="Lukes J."/>
            <person name="Yurchenko V."/>
        </authorList>
    </citation>
    <scope>NUCLEOTIDE SEQUENCE [LARGE SCALE GENOMIC DNA]</scope>
    <source>
        <strain evidence="12 13">ATCC 30220</strain>
    </source>
</reference>
<evidence type="ECO:0000256" key="4">
    <source>
        <dbReference type="ARBA" id="ARBA00022794"/>
    </source>
</evidence>
<dbReference type="EMBL" id="LJSK01000001">
    <property type="protein sequence ID" value="KPI90815.1"/>
    <property type="molecule type" value="Genomic_DNA"/>
</dbReference>
<dbReference type="GO" id="GO:0070507">
    <property type="term" value="P:regulation of microtubule cytoskeleton organization"/>
    <property type="evidence" value="ECO:0007669"/>
    <property type="project" value="TreeGrafter"/>
</dbReference>
<dbReference type="AlphaFoldDB" id="A0A0N1IAU9"/>
<dbReference type="GO" id="GO:0060271">
    <property type="term" value="P:cilium assembly"/>
    <property type="evidence" value="ECO:0007669"/>
    <property type="project" value="TreeGrafter"/>
</dbReference>
<dbReference type="VEuPathDB" id="TriTrypDB:Lsey_0001_0480"/>
<feature type="region of interest" description="Disordered" evidence="10">
    <location>
        <begin position="154"/>
        <end position="182"/>
    </location>
</feature>
<evidence type="ECO:0000256" key="10">
    <source>
        <dbReference type="SAM" id="MobiDB-lite"/>
    </source>
</evidence>
<dbReference type="GO" id="GO:0030992">
    <property type="term" value="C:intraciliary transport particle B"/>
    <property type="evidence" value="ECO:0007669"/>
    <property type="project" value="TreeGrafter"/>
</dbReference>
<name>A0A0N1IAU9_LEPSE</name>
<dbReference type="Proteomes" id="UP000038009">
    <property type="component" value="Unassembled WGS sequence"/>
</dbReference>